<dbReference type="EMBL" id="NTFS01000485">
    <property type="protein sequence ID" value="PAX51054.1"/>
    <property type="molecule type" value="Genomic_DNA"/>
</dbReference>
<gene>
    <name evidence="2" type="ORF">CK510_26905</name>
</gene>
<dbReference type="GO" id="GO:0005975">
    <property type="term" value="P:carbohydrate metabolic process"/>
    <property type="evidence" value="ECO:0007669"/>
    <property type="project" value="InterPro"/>
</dbReference>
<dbReference type="PANTHER" id="PTHR10587">
    <property type="entry name" value="GLYCOSYL TRANSFERASE-RELATED"/>
    <property type="match status" value="1"/>
</dbReference>
<dbReference type="InterPro" id="IPR050248">
    <property type="entry name" value="Polysacc_deacetylase_ArnD"/>
</dbReference>
<dbReference type="InterPro" id="IPR002509">
    <property type="entry name" value="NODB_dom"/>
</dbReference>
<dbReference type="OrthoDB" id="9806342at2"/>
<name>A0A2A2TBA8_9CYAN</name>
<dbReference type="AlphaFoldDB" id="A0A2A2TBA8"/>
<dbReference type="SUPFAM" id="SSF88713">
    <property type="entry name" value="Glycoside hydrolase/deacetylase"/>
    <property type="match status" value="1"/>
</dbReference>
<feature type="domain" description="NodB homology" evidence="1">
    <location>
        <begin position="43"/>
        <end position="223"/>
    </location>
</feature>
<protein>
    <submittedName>
        <fullName evidence="2">Polysaccharide deacetylase</fullName>
    </submittedName>
</protein>
<dbReference type="Gene3D" id="3.20.20.370">
    <property type="entry name" value="Glycoside hydrolase/deacetylase"/>
    <property type="match status" value="1"/>
</dbReference>
<keyword evidence="3" id="KW-1185">Reference proteome</keyword>
<dbReference type="Pfam" id="PF01522">
    <property type="entry name" value="Polysacc_deac_1"/>
    <property type="match status" value="1"/>
</dbReference>
<organism evidence="2 3">
    <name type="scientific">Brunnivagina elsteri CCALA 953</name>
    <dbReference type="NCBI Taxonomy" id="987040"/>
    <lineage>
        <taxon>Bacteria</taxon>
        <taxon>Bacillati</taxon>
        <taxon>Cyanobacteriota</taxon>
        <taxon>Cyanophyceae</taxon>
        <taxon>Nostocales</taxon>
        <taxon>Calotrichaceae</taxon>
        <taxon>Brunnivagina</taxon>
    </lineage>
</organism>
<evidence type="ECO:0000259" key="1">
    <source>
        <dbReference type="PROSITE" id="PS51677"/>
    </source>
</evidence>
<dbReference type="PROSITE" id="PS51677">
    <property type="entry name" value="NODB"/>
    <property type="match status" value="1"/>
</dbReference>
<dbReference type="PANTHER" id="PTHR10587:SF125">
    <property type="entry name" value="POLYSACCHARIDE DEACETYLASE YHEN-RELATED"/>
    <property type="match status" value="1"/>
</dbReference>
<dbReference type="InterPro" id="IPR011330">
    <property type="entry name" value="Glyco_hydro/deAcase_b/a-brl"/>
</dbReference>
<sequence length="241" mass="27752">MHEIFVSLIIITFLTFYLLDKLAKTSKCQLFGKYFSKVKTKEMVIALTYDDGPNPPYTNELINILNRLEIKATFFTIGQNIEAHPEIIKMLVTSGHEVGNHSYSHQKLIWKKPNFVTREINQTDELLRKLGVTNEILFRAPFGFKRFTLPYILNRMQKKHILWNVDPKDYQENNPELIANHVVENVTPGAIILLHDGGSDRTATIAATEIIITKLQAQGYRFLTVSHMLSRRSNTNQPQIL</sequence>
<evidence type="ECO:0000313" key="2">
    <source>
        <dbReference type="EMBL" id="PAX51054.1"/>
    </source>
</evidence>
<comment type="caution">
    <text evidence="2">The sequence shown here is derived from an EMBL/GenBank/DDBJ whole genome shotgun (WGS) entry which is preliminary data.</text>
</comment>
<evidence type="ECO:0000313" key="3">
    <source>
        <dbReference type="Proteomes" id="UP000218238"/>
    </source>
</evidence>
<dbReference type="Proteomes" id="UP000218238">
    <property type="component" value="Unassembled WGS sequence"/>
</dbReference>
<dbReference type="RefSeq" id="WP_095724581.1">
    <property type="nucleotide sequence ID" value="NZ_NTFS01000485.1"/>
</dbReference>
<reference evidence="2 3" key="1">
    <citation type="submission" date="2017-08" db="EMBL/GenBank/DDBJ databases">
        <title>Draft genome sequence of filamentous cyanobacterium Calothrix elsteri CCALA 953.</title>
        <authorList>
            <person name="Gagunashvili A.N."/>
            <person name="Elster J."/>
            <person name="Andresson O.S."/>
        </authorList>
    </citation>
    <scope>NUCLEOTIDE SEQUENCE [LARGE SCALE GENOMIC DNA]</scope>
    <source>
        <strain evidence="2 3">CCALA 953</strain>
    </source>
</reference>
<proteinExistence type="predicted"/>
<accession>A0A2A2TBA8</accession>
<dbReference type="GO" id="GO:0016810">
    <property type="term" value="F:hydrolase activity, acting on carbon-nitrogen (but not peptide) bonds"/>
    <property type="evidence" value="ECO:0007669"/>
    <property type="project" value="InterPro"/>
</dbReference>